<evidence type="ECO:0000313" key="1">
    <source>
        <dbReference type="Proteomes" id="UP000887580"/>
    </source>
</evidence>
<organism evidence="1 2">
    <name type="scientific">Panagrolaimus sp. PS1159</name>
    <dbReference type="NCBI Taxonomy" id="55785"/>
    <lineage>
        <taxon>Eukaryota</taxon>
        <taxon>Metazoa</taxon>
        <taxon>Ecdysozoa</taxon>
        <taxon>Nematoda</taxon>
        <taxon>Chromadorea</taxon>
        <taxon>Rhabditida</taxon>
        <taxon>Tylenchina</taxon>
        <taxon>Panagrolaimomorpha</taxon>
        <taxon>Panagrolaimoidea</taxon>
        <taxon>Panagrolaimidae</taxon>
        <taxon>Panagrolaimus</taxon>
    </lineage>
</organism>
<name>A0AC35G0X3_9BILA</name>
<reference evidence="2" key="1">
    <citation type="submission" date="2022-11" db="UniProtKB">
        <authorList>
            <consortium name="WormBaseParasite"/>
        </authorList>
    </citation>
    <scope>IDENTIFICATION</scope>
</reference>
<dbReference type="WBParaSite" id="PS1159_v2.g22901.t1">
    <property type="protein sequence ID" value="PS1159_v2.g22901.t1"/>
    <property type="gene ID" value="PS1159_v2.g22901"/>
</dbReference>
<protein>
    <submittedName>
        <fullName evidence="2">Uncharacterized protein</fullName>
    </submittedName>
</protein>
<proteinExistence type="predicted"/>
<evidence type="ECO:0000313" key="2">
    <source>
        <dbReference type="WBParaSite" id="PS1159_v2.g22901.t1"/>
    </source>
</evidence>
<sequence>MKNLKIEDDEKKFIGFISTSTPDSLSMITLDFNTGKKAEELCCNNIENIDAFLQQKCSFISRNYKALILKVFDYTKIHPYPLNIFFSLHLANTLKYWKIPYYFLSDEALHVSAALIGANCELELYDTVMVILVSWNELIKIEIRRNNNGYVLCEYEKTKCEPNASEIRQKLVTVYNHQRKIAINFSSVKKSKKLLDLLWSENVTVLQNYLQTSLAKVLIELSKYICDENYNKYHFFQKCDQQFVVTRKISPTEIDDFLLPNRNSRVNLPFTDICVVPRIHNYFYICILTDFNLATIVTGARTMKEKCHQIKVTFTIDRNQLPSFKQEPIILESITNLPKTLNEKCKDSRIPVIGFLDNLSVICIWNEKENSYKFLDSWNGLDGKNLFLSFENEKPEIVDRALDIDHKKPPHIVYHLLKIMSMSSNKIQTDTEWGFTITKDDDNPVLLEFDSHDGSKKAASPAFLMAILLKEHKKVIKAEIGKKPKEFGFCIFGDFNAESQKRVENELKAACELKKDICHFINA</sequence>
<dbReference type="Proteomes" id="UP000887580">
    <property type="component" value="Unplaced"/>
</dbReference>
<accession>A0AC35G0X3</accession>